<feature type="binding site" evidence="1">
    <location>
        <position position="53"/>
    </location>
    <ligand>
        <name>Mg(2+)</name>
        <dbReference type="ChEBI" id="CHEBI:18420"/>
        <label>4</label>
    </ligand>
</feature>
<feature type="region of interest" description="Disordered" evidence="2">
    <location>
        <begin position="1"/>
        <end position="22"/>
    </location>
</feature>
<dbReference type="GO" id="GO:0009228">
    <property type="term" value="P:thiamine biosynthetic process"/>
    <property type="evidence" value="ECO:0007669"/>
    <property type="project" value="UniProtKB-KW"/>
</dbReference>
<dbReference type="GO" id="GO:0009030">
    <property type="term" value="F:thiamine-phosphate kinase activity"/>
    <property type="evidence" value="ECO:0007669"/>
    <property type="project" value="UniProtKB-UniRule"/>
</dbReference>
<feature type="binding site" evidence="1">
    <location>
        <position position="236"/>
    </location>
    <ligand>
        <name>Mg(2+)</name>
        <dbReference type="ChEBI" id="CHEBI:18420"/>
        <label>3</label>
    </ligand>
</feature>
<comment type="caution">
    <text evidence="4">The sequence shown here is derived from an EMBL/GenBank/DDBJ whole genome shotgun (WGS) entry which is preliminary data.</text>
</comment>
<dbReference type="SUPFAM" id="SSF55326">
    <property type="entry name" value="PurM N-terminal domain-like"/>
    <property type="match status" value="1"/>
</dbReference>
<feature type="binding site" evidence="1">
    <location>
        <position position="146"/>
    </location>
    <ligand>
        <name>Mg(2+)</name>
        <dbReference type="ChEBI" id="CHEBI:18420"/>
        <label>1</label>
    </ligand>
</feature>
<feature type="binding site" evidence="1">
    <location>
        <position position="239"/>
    </location>
    <ligand>
        <name>Mg(2+)</name>
        <dbReference type="ChEBI" id="CHEBI:18420"/>
        <label>5</label>
    </ligand>
</feature>
<comment type="caution">
    <text evidence="1">Lacks conserved residue(s) required for the propagation of feature annotation.</text>
</comment>
<comment type="similarity">
    <text evidence="1">Belongs to the thiamine-monophosphate kinase family.</text>
</comment>
<dbReference type="SUPFAM" id="SSF56042">
    <property type="entry name" value="PurM C-terminal domain-like"/>
    <property type="match status" value="1"/>
</dbReference>
<reference evidence="4 5" key="1">
    <citation type="submission" date="2019-06" db="EMBL/GenBank/DDBJ databases">
        <title>Sequencing the genomes of 1000 actinobacteria strains.</title>
        <authorList>
            <person name="Klenk H.-P."/>
        </authorList>
    </citation>
    <scope>NUCLEOTIDE SEQUENCE [LARGE SCALE GENOMIC DNA]</scope>
    <source>
        <strain evidence="4 5">DSM 18607</strain>
    </source>
</reference>
<feature type="binding site" evidence="1">
    <location>
        <position position="69"/>
    </location>
    <ligand>
        <name>Mg(2+)</name>
        <dbReference type="ChEBI" id="CHEBI:18420"/>
        <label>2</label>
    </ligand>
</feature>
<comment type="pathway">
    <text evidence="1">Cofactor biosynthesis; thiamine diphosphate biosynthesis; thiamine diphosphate from thiamine phosphate: step 1/1.</text>
</comment>
<gene>
    <name evidence="1" type="primary">thiL</name>
    <name evidence="4" type="ORF">FB458_2900</name>
</gene>
<dbReference type="InterPro" id="IPR036921">
    <property type="entry name" value="PurM-like_N_sf"/>
</dbReference>
<feature type="binding site" evidence="1">
    <location>
        <position position="69"/>
    </location>
    <ligand>
        <name>Mg(2+)</name>
        <dbReference type="ChEBI" id="CHEBI:18420"/>
        <label>1</label>
    </ligand>
</feature>
<evidence type="ECO:0000256" key="2">
    <source>
        <dbReference type="SAM" id="MobiDB-lite"/>
    </source>
</evidence>
<accession>A0A542E3F8</accession>
<dbReference type="PIRSF" id="PIRSF005303">
    <property type="entry name" value="Thiam_monoph_kin"/>
    <property type="match status" value="1"/>
</dbReference>
<dbReference type="Gene3D" id="3.30.1330.10">
    <property type="entry name" value="PurM-like, N-terminal domain"/>
    <property type="match status" value="1"/>
</dbReference>
<organism evidence="4 5">
    <name type="scientific">Lapillicoccus jejuensis</name>
    <dbReference type="NCBI Taxonomy" id="402171"/>
    <lineage>
        <taxon>Bacteria</taxon>
        <taxon>Bacillati</taxon>
        <taxon>Actinomycetota</taxon>
        <taxon>Actinomycetes</taxon>
        <taxon>Micrococcales</taxon>
        <taxon>Intrasporangiaceae</taxon>
        <taxon>Lapillicoccus</taxon>
    </lineage>
</organism>
<evidence type="ECO:0000313" key="5">
    <source>
        <dbReference type="Proteomes" id="UP000317893"/>
    </source>
</evidence>
<feature type="binding site" evidence="1">
    <location>
        <position position="334"/>
    </location>
    <ligand>
        <name>substrate</name>
    </ligand>
</feature>
<name>A0A542E3F8_9MICO</name>
<sequence>MAGREGGDGVGEADGPTRRLSDLDEDELLAQVVPRFAAASGPTPLMLLGPGDDAAVLAAPGGSVVATTDTMVRGRDWRDDWSGPGDVGAKVVAQNLADVAAMGARPTGILVTLVADPGTEVAWVLAFTDAVARACADAGVAVLGGDLSSAGPGTLTVSVTALGDLEGRDPVRRSGARPGDVVAVAGTLGLSDAGWRLLREGRPEADPEAVAVHRRPRPPLTLGPAAAVAGATAMLDVSDGLLRDGGRIGRAGGVVLDLDPAPLAGDVARLAPALGEQDARRAVVEGGEEHSLLATFPTDTTLPEGFRTIGRVRPAGVDGPGVTVAGVHAHGGGWDHFRP</sequence>
<dbReference type="InterPro" id="IPR036676">
    <property type="entry name" value="PurM-like_C_sf"/>
</dbReference>
<feature type="binding site" evidence="1">
    <location>
        <position position="67"/>
    </location>
    <ligand>
        <name>Mg(2+)</name>
        <dbReference type="ChEBI" id="CHEBI:18420"/>
        <label>4</label>
    </ligand>
</feature>
<feature type="binding site" evidence="1">
    <location>
        <position position="98"/>
    </location>
    <ligand>
        <name>Mg(2+)</name>
        <dbReference type="ChEBI" id="CHEBI:18420"/>
        <label>2</label>
    </ligand>
</feature>
<dbReference type="RefSeq" id="WP_141849103.1">
    <property type="nucleotide sequence ID" value="NZ_BAAAPR010000007.1"/>
</dbReference>
<feature type="binding site" evidence="1">
    <location>
        <position position="288"/>
    </location>
    <ligand>
        <name>substrate</name>
    </ligand>
</feature>
<dbReference type="GO" id="GO:0009229">
    <property type="term" value="P:thiamine diphosphate biosynthetic process"/>
    <property type="evidence" value="ECO:0007669"/>
    <property type="project" value="UniProtKB-UniRule"/>
</dbReference>
<dbReference type="GO" id="GO:0005524">
    <property type="term" value="F:ATP binding"/>
    <property type="evidence" value="ECO:0007669"/>
    <property type="project" value="UniProtKB-UniRule"/>
</dbReference>
<comment type="function">
    <text evidence="1">Catalyzes the ATP-dependent phosphorylation of thiamine-monophosphate (TMP) to form thiamine-pyrophosphate (TPP), the active form of vitamin B1.</text>
</comment>
<feature type="binding site" evidence="1">
    <location>
        <begin position="145"/>
        <end position="146"/>
    </location>
    <ligand>
        <name>ATP</name>
        <dbReference type="ChEBI" id="CHEBI:30616"/>
    </ligand>
</feature>
<feature type="binding site" evidence="1">
    <location>
        <position position="173"/>
    </location>
    <ligand>
        <name>ATP</name>
        <dbReference type="ChEBI" id="CHEBI:30616"/>
    </ligand>
</feature>
<feature type="binding site" evidence="1">
    <location>
        <position position="238"/>
    </location>
    <ligand>
        <name>ATP</name>
        <dbReference type="ChEBI" id="CHEBI:30616"/>
    </ligand>
</feature>
<comment type="miscellaneous">
    <text evidence="1">Reaction mechanism of ThiL seems to utilize a direct, inline transfer of the gamma-phosphate of ATP to TMP rather than a phosphorylated enzyme intermediate.</text>
</comment>
<keyword evidence="1" id="KW-0067">ATP-binding</keyword>
<feature type="binding site" evidence="1">
    <location>
        <position position="68"/>
    </location>
    <ligand>
        <name>Mg(2+)</name>
        <dbReference type="ChEBI" id="CHEBI:18420"/>
        <label>1</label>
    </ligand>
</feature>
<dbReference type="GO" id="GO:0000287">
    <property type="term" value="F:magnesium ion binding"/>
    <property type="evidence" value="ECO:0007669"/>
    <property type="project" value="UniProtKB-UniRule"/>
</dbReference>
<feature type="binding site" evidence="1">
    <location>
        <position position="98"/>
    </location>
    <ligand>
        <name>Mg(2+)</name>
        <dbReference type="ChEBI" id="CHEBI:18420"/>
        <label>3</label>
    </ligand>
</feature>
<evidence type="ECO:0000313" key="4">
    <source>
        <dbReference type="EMBL" id="TQJ09784.1"/>
    </source>
</evidence>
<evidence type="ECO:0000256" key="1">
    <source>
        <dbReference type="HAMAP-Rule" id="MF_02128"/>
    </source>
</evidence>
<feature type="domain" description="PurM-like N-terminal" evidence="3">
    <location>
        <begin position="51"/>
        <end position="163"/>
    </location>
</feature>
<keyword evidence="1" id="KW-0460">Magnesium</keyword>
<keyword evidence="1" id="KW-0784">Thiamine biosynthesis</keyword>
<keyword evidence="1 4" id="KW-0418">Kinase</keyword>
<dbReference type="PANTHER" id="PTHR30270:SF0">
    <property type="entry name" value="THIAMINE-MONOPHOSPHATE KINASE"/>
    <property type="match status" value="1"/>
</dbReference>
<dbReference type="EMBL" id="VFMN01000001">
    <property type="protein sequence ID" value="TQJ09784.1"/>
    <property type="molecule type" value="Genomic_DNA"/>
</dbReference>
<feature type="binding site" evidence="1">
    <location>
        <position position="53"/>
    </location>
    <ligand>
        <name>Mg(2+)</name>
        <dbReference type="ChEBI" id="CHEBI:18420"/>
        <label>3</label>
    </ligand>
</feature>
<dbReference type="PANTHER" id="PTHR30270">
    <property type="entry name" value="THIAMINE-MONOPHOSPHATE KINASE"/>
    <property type="match status" value="1"/>
</dbReference>
<dbReference type="OrthoDB" id="9802811at2"/>
<dbReference type="Gene3D" id="3.90.650.10">
    <property type="entry name" value="PurM-like C-terminal domain"/>
    <property type="match status" value="1"/>
</dbReference>
<keyword evidence="1" id="KW-0479">Metal-binding</keyword>
<dbReference type="Proteomes" id="UP000317893">
    <property type="component" value="Unassembled WGS sequence"/>
</dbReference>
<dbReference type="UniPathway" id="UPA00060">
    <property type="reaction ID" value="UER00142"/>
</dbReference>
<keyword evidence="1" id="KW-0808">Transferase</keyword>
<dbReference type="HAMAP" id="MF_02128">
    <property type="entry name" value="TMP_kinase"/>
    <property type="match status" value="1"/>
</dbReference>
<comment type="catalytic activity">
    <reaction evidence="1">
        <text>thiamine phosphate + ATP = thiamine diphosphate + ADP</text>
        <dbReference type="Rhea" id="RHEA:15913"/>
        <dbReference type="ChEBI" id="CHEBI:30616"/>
        <dbReference type="ChEBI" id="CHEBI:37575"/>
        <dbReference type="ChEBI" id="CHEBI:58937"/>
        <dbReference type="ChEBI" id="CHEBI:456216"/>
        <dbReference type="EC" id="2.7.4.16"/>
    </reaction>
</comment>
<keyword evidence="1" id="KW-0547">Nucleotide-binding</keyword>
<protein>
    <recommendedName>
        <fullName evidence="1">Thiamine-monophosphate kinase</fullName>
        <shortName evidence="1">TMP kinase</shortName>
        <shortName evidence="1">Thiamine-phosphate kinase</shortName>
        <ecNumber evidence="1">2.7.4.16</ecNumber>
    </recommendedName>
</protein>
<dbReference type="EC" id="2.7.4.16" evidence="1"/>
<proteinExistence type="inferred from homology"/>
<evidence type="ECO:0000259" key="3">
    <source>
        <dbReference type="Pfam" id="PF00586"/>
    </source>
</evidence>
<dbReference type="CDD" id="cd02194">
    <property type="entry name" value="ThiL"/>
    <property type="match status" value="1"/>
</dbReference>
<feature type="binding site" evidence="1">
    <location>
        <position position="98"/>
    </location>
    <ligand>
        <name>Mg(2+)</name>
        <dbReference type="ChEBI" id="CHEBI:18420"/>
        <label>4</label>
    </ligand>
</feature>
<dbReference type="InterPro" id="IPR006283">
    <property type="entry name" value="ThiL-like"/>
</dbReference>
<dbReference type="AlphaFoldDB" id="A0A542E3F8"/>
<dbReference type="Pfam" id="PF00586">
    <property type="entry name" value="AIRS"/>
    <property type="match status" value="1"/>
</dbReference>
<dbReference type="InterPro" id="IPR016188">
    <property type="entry name" value="PurM-like_N"/>
</dbReference>
<keyword evidence="5" id="KW-1185">Reference proteome</keyword>
<feature type="binding site" evidence="1">
    <location>
        <position position="76"/>
    </location>
    <ligand>
        <name>substrate</name>
    </ligand>
</feature>
<dbReference type="NCBIfam" id="TIGR01379">
    <property type="entry name" value="thiL"/>
    <property type="match status" value="1"/>
</dbReference>